<evidence type="ECO:0000256" key="1">
    <source>
        <dbReference type="SAM" id="Phobius"/>
    </source>
</evidence>
<sequence length="254" mass="27175">MTKTLDRPKPRLRRGTASHEVRIAAEVAQRTKRQGRGAGQALLVGGVPRADLLPTEVLVDRRQRAVVRRVWLGVVLLAAATAGVVLLASASAMQQDAHLADVRRETDSLLLQQQQYREVRSVESQSDLLRAAQSVGGSTEIDWQSTLQGVQDSLPTGVTITGVQIDSATPLEAYAQATGPLQGQRVATLTVDAASPTLPSVPSWLDAVRSLPGYVDANANSVTLDTSTGVYTVDMTIHLDKAVFDGKYAAKDRS</sequence>
<protein>
    <recommendedName>
        <fullName evidence="4">Fimbrial assembly protein</fullName>
    </recommendedName>
</protein>
<organism evidence="2 3">
    <name type="scientific">Curtobacterium herbarum</name>
    <dbReference type="NCBI Taxonomy" id="150122"/>
    <lineage>
        <taxon>Bacteria</taxon>
        <taxon>Bacillati</taxon>
        <taxon>Actinomycetota</taxon>
        <taxon>Actinomycetes</taxon>
        <taxon>Micrococcales</taxon>
        <taxon>Microbacteriaceae</taxon>
        <taxon>Curtobacterium</taxon>
    </lineage>
</organism>
<keyword evidence="3" id="KW-1185">Reference proteome</keyword>
<keyword evidence="1" id="KW-0812">Transmembrane</keyword>
<dbReference type="EMBL" id="BAAAJX010000005">
    <property type="protein sequence ID" value="GAA1492882.1"/>
    <property type="molecule type" value="Genomic_DNA"/>
</dbReference>
<name>A0ABN1ZBD9_9MICO</name>
<evidence type="ECO:0000313" key="3">
    <source>
        <dbReference type="Proteomes" id="UP001501742"/>
    </source>
</evidence>
<evidence type="ECO:0008006" key="4">
    <source>
        <dbReference type="Google" id="ProtNLM"/>
    </source>
</evidence>
<gene>
    <name evidence="2" type="ORF">GCM10009627_12280</name>
</gene>
<comment type="caution">
    <text evidence="2">The sequence shown here is derived from an EMBL/GenBank/DDBJ whole genome shotgun (WGS) entry which is preliminary data.</text>
</comment>
<dbReference type="Proteomes" id="UP001501742">
    <property type="component" value="Unassembled WGS sequence"/>
</dbReference>
<keyword evidence="1" id="KW-0472">Membrane</keyword>
<keyword evidence="1" id="KW-1133">Transmembrane helix</keyword>
<reference evidence="3" key="1">
    <citation type="journal article" date="2019" name="Int. J. Syst. Evol. Microbiol.">
        <title>The Global Catalogue of Microorganisms (GCM) 10K type strain sequencing project: providing services to taxonomists for standard genome sequencing and annotation.</title>
        <authorList>
            <consortium name="The Broad Institute Genomics Platform"/>
            <consortium name="The Broad Institute Genome Sequencing Center for Infectious Disease"/>
            <person name="Wu L."/>
            <person name="Ma J."/>
        </authorList>
    </citation>
    <scope>NUCLEOTIDE SEQUENCE [LARGE SCALE GENOMIC DNA]</scope>
    <source>
        <strain evidence="3">JCM 12140</strain>
    </source>
</reference>
<evidence type="ECO:0000313" key="2">
    <source>
        <dbReference type="EMBL" id="GAA1492882.1"/>
    </source>
</evidence>
<dbReference type="RefSeq" id="WP_204606720.1">
    <property type="nucleotide sequence ID" value="NZ_BAAAJX010000005.1"/>
</dbReference>
<proteinExistence type="predicted"/>
<feature type="transmembrane region" description="Helical" evidence="1">
    <location>
        <begin position="70"/>
        <end position="93"/>
    </location>
</feature>
<accession>A0ABN1ZBD9</accession>